<dbReference type="Proteomes" id="UP000254467">
    <property type="component" value="Unassembled WGS sequence"/>
</dbReference>
<proteinExistence type="predicted"/>
<dbReference type="GO" id="GO:0006355">
    <property type="term" value="P:regulation of DNA-templated transcription"/>
    <property type="evidence" value="ECO:0007669"/>
    <property type="project" value="InterPro"/>
</dbReference>
<evidence type="ECO:0000313" key="2">
    <source>
        <dbReference type="EMBL" id="STC69273.1"/>
    </source>
</evidence>
<dbReference type="EMBL" id="UFXQ01000001">
    <property type="protein sequence ID" value="STC69273.1"/>
    <property type="molecule type" value="Genomic_DNA"/>
</dbReference>
<dbReference type="InterPro" id="IPR010985">
    <property type="entry name" value="Ribbon_hlx_hlx"/>
</dbReference>
<feature type="region of interest" description="Disordered" evidence="1">
    <location>
        <begin position="62"/>
        <end position="90"/>
    </location>
</feature>
<organism evidence="2 3">
    <name type="scientific">Corynebacterium pilosum</name>
    <dbReference type="NCBI Taxonomy" id="35756"/>
    <lineage>
        <taxon>Bacteria</taxon>
        <taxon>Bacillati</taxon>
        <taxon>Actinomycetota</taxon>
        <taxon>Actinomycetes</taxon>
        <taxon>Mycobacteriales</taxon>
        <taxon>Corynebacteriaceae</taxon>
        <taxon>Corynebacterium</taxon>
    </lineage>
</organism>
<reference evidence="2 3" key="1">
    <citation type="submission" date="2018-06" db="EMBL/GenBank/DDBJ databases">
        <authorList>
            <consortium name="Pathogen Informatics"/>
            <person name="Doyle S."/>
        </authorList>
    </citation>
    <scope>NUCLEOTIDE SEQUENCE [LARGE SCALE GENOMIC DNA]</scope>
    <source>
        <strain evidence="2 3">NCTC11862</strain>
    </source>
</reference>
<keyword evidence="3" id="KW-1185">Reference proteome</keyword>
<name>A0A376CLS4_9CORY</name>
<evidence type="ECO:0000313" key="3">
    <source>
        <dbReference type="Proteomes" id="UP000254467"/>
    </source>
</evidence>
<dbReference type="AlphaFoldDB" id="A0A376CLS4"/>
<protein>
    <submittedName>
        <fullName evidence="2">Uncharacterized protein</fullName>
    </submittedName>
</protein>
<sequence length="90" mass="9886">MVEIPGGLYGPRRAREVAVDAMVRIEVRVSASLAREITLRAREREQSRNVYIRQVLAEAVRARTRAGPQPRAPSAGTANLNDPHRGGADQ</sequence>
<dbReference type="SUPFAM" id="SSF47598">
    <property type="entry name" value="Ribbon-helix-helix"/>
    <property type="match status" value="1"/>
</dbReference>
<dbReference type="RefSeq" id="WP_018582403.1">
    <property type="nucleotide sequence ID" value="NZ_LDYD01000006.1"/>
</dbReference>
<gene>
    <name evidence="2" type="ORF">NCTC11862_01058</name>
</gene>
<accession>A0A376CLS4</accession>
<evidence type="ECO:0000256" key="1">
    <source>
        <dbReference type="SAM" id="MobiDB-lite"/>
    </source>
</evidence>